<dbReference type="CDD" id="cd02042">
    <property type="entry name" value="ParAB_family"/>
    <property type="match status" value="1"/>
</dbReference>
<organism evidence="2 3">
    <name type="scientific">Synoicihabitans lomoniglobus</name>
    <dbReference type="NCBI Taxonomy" id="2909285"/>
    <lineage>
        <taxon>Bacteria</taxon>
        <taxon>Pseudomonadati</taxon>
        <taxon>Verrucomicrobiota</taxon>
        <taxon>Opitutia</taxon>
        <taxon>Opitutales</taxon>
        <taxon>Opitutaceae</taxon>
        <taxon>Synoicihabitans</taxon>
    </lineage>
</organism>
<proteinExistence type="predicted"/>
<dbReference type="KEGG" id="slom:PXH66_09495"/>
<dbReference type="AlphaFoldDB" id="A0AAF0CS96"/>
<reference evidence="2" key="1">
    <citation type="submission" date="2023-03" db="EMBL/GenBank/DDBJ databases">
        <title>Lomoglobus Profundus gen. nov., sp. nov., a novel member of the phylum Verrucomicrobia, isolated from deep-marine sediment of South China Sea.</title>
        <authorList>
            <person name="Ahmad T."/>
            <person name="Ishaq S.E."/>
            <person name="Wang F."/>
        </authorList>
    </citation>
    <scope>NUCLEOTIDE SEQUENCE</scope>
    <source>
        <strain evidence="2">LMO-M01</strain>
    </source>
</reference>
<dbReference type="EMBL" id="CP119075">
    <property type="protein sequence ID" value="WED67084.1"/>
    <property type="molecule type" value="Genomic_DNA"/>
</dbReference>
<evidence type="ECO:0000259" key="1">
    <source>
        <dbReference type="Pfam" id="PF13614"/>
    </source>
</evidence>
<evidence type="ECO:0000313" key="2">
    <source>
        <dbReference type="EMBL" id="WED67084.1"/>
    </source>
</evidence>
<dbReference type="PANTHER" id="PTHR13696">
    <property type="entry name" value="P-LOOP CONTAINING NUCLEOSIDE TRIPHOSPHATE HYDROLASE"/>
    <property type="match status" value="1"/>
</dbReference>
<dbReference type="Pfam" id="PF13614">
    <property type="entry name" value="AAA_31"/>
    <property type="match status" value="1"/>
</dbReference>
<accession>A0AAF0CS96</accession>
<dbReference type="PANTHER" id="PTHR13696:SF52">
    <property type="entry name" value="PARA FAMILY PROTEIN CT_582"/>
    <property type="match status" value="1"/>
</dbReference>
<dbReference type="InterPro" id="IPR027417">
    <property type="entry name" value="P-loop_NTPase"/>
</dbReference>
<dbReference type="RefSeq" id="WP_330931347.1">
    <property type="nucleotide sequence ID" value="NZ_CP119075.1"/>
</dbReference>
<keyword evidence="3" id="KW-1185">Reference proteome</keyword>
<dbReference type="Gene3D" id="3.40.50.300">
    <property type="entry name" value="P-loop containing nucleotide triphosphate hydrolases"/>
    <property type="match status" value="1"/>
</dbReference>
<dbReference type="Proteomes" id="UP001218638">
    <property type="component" value="Chromosome"/>
</dbReference>
<dbReference type="InterPro" id="IPR025669">
    <property type="entry name" value="AAA_dom"/>
</dbReference>
<name>A0AAF0CS96_9BACT</name>
<protein>
    <submittedName>
        <fullName evidence="2">AAA family ATPase</fullName>
    </submittedName>
</protein>
<sequence>MARKIAFINYKGGVGKTSLLVNIAACLAKLGKRVLICDFDTQSNASIWLLRLDRWNKINTSSQGAVYSIFDPGEAKVSDLVVKDVVRSKTGEVVLPGLDILPTTFNLVDLENEFRGDPARPPYVIFRDQLEAIESNYDFILFDCPPNILRASQCGIFSANEIYVPSNPDALSLIGFTLLVEKLGKFHQLSASFRKSSQGVPARVQGIIFNSIKTGVDIDVPRMRMQLRMNQYRSAKRVAPSAKLFEQHVRDAMVVRRAVTLGLPVNLVNASADSSGESTVVDDYRKVAMELIRHGDGITD</sequence>
<dbReference type="SUPFAM" id="SSF52540">
    <property type="entry name" value="P-loop containing nucleoside triphosphate hydrolases"/>
    <property type="match status" value="1"/>
</dbReference>
<gene>
    <name evidence="2" type="ORF">PXH66_09495</name>
</gene>
<dbReference type="InterPro" id="IPR050678">
    <property type="entry name" value="DNA_Partitioning_ATPase"/>
</dbReference>
<evidence type="ECO:0000313" key="3">
    <source>
        <dbReference type="Proteomes" id="UP001218638"/>
    </source>
</evidence>
<feature type="domain" description="AAA" evidence="1">
    <location>
        <begin position="3"/>
        <end position="188"/>
    </location>
</feature>